<reference evidence="9 10" key="1">
    <citation type="submission" date="2024-10" db="EMBL/GenBank/DDBJ databases">
        <authorList>
            <person name="Kim D."/>
        </authorList>
    </citation>
    <scope>NUCLEOTIDE SEQUENCE [LARGE SCALE GENOMIC DNA]</scope>
    <source>
        <strain evidence="9">BH-2024</strain>
    </source>
</reference>
<comment type="similarity">
    <text evidence="5 6">Belongs to the TRAFAC class myosin-kinesin ATPase superfamily. Kinesin family.</text>
</comment>
<dbReference type="PROSITE" id="PS50067">
    <property type="entry name" value="KINESIN_MOTOR_2"/>
    <property type="match status" value="1"/>
</dbReference>
<dbReference type="SMART" id="SM00129">
    <property type="entry name" value="KISc"/>
    <property type="match status" value="1"/>
</dbReference>
<evidence type="ECO:0000313" key="10">
    <source>
        <dbReference type="Proteomes" id="UP001620626"/>
    </source>
</evidence>
<dbReference type="Gene3D" id="3.40.850.10">
    <property type="entry name" value="Kinesin motor domain"/>
    <property type="match status" value="1"/>
</dbReference>
<dbReference type="PANTHER" id="PTHR47968">
    <property type="entry name" value="CENTROMERE PROTEIN E"/>
    <property type="match status" value="1"/>
</dbReference>
<gene>
    <name evidence="9" type="ORF">niasHT_025927</name>
</gene>
<dbReference type="PANTHER" id="PTHR47968:SF50">
    <property type="entry name" value="KINESIN-LIKE PROTEIN"/>
    <property type="match status" value="1"/>
</dbReference>
<organism evidence="9 10">
    <name type="scientific">Heterodera trifolii</name>
    <dbReference type="NCBI Taxonomy" id="157864"/>
    <lineage>
        <taxon>Eukaryota</taxon>
        <taxon>Metazoa</taxon>
        <taxon>Ecdysozoa</taxon>
        <taxon>Nematoda</taxon>
        <taxon>Chromadorea</taxon>
        <taxon>Rhabditida</taxon>
        <taxon>Tylenchina</taxon>
        <taxon>Tylenchomorpha</taxon>
        <taxon>Tylenchoidea</taxon>
        <taxon>Heteroderidae</taxon>
        <taxon>Heteroderinae</taxon>
        <taxon>Heterodera</taxon>
    </lineage>
</organism>
<dbReference type="PRINTS" id="PR00380">
    <property type="entry name" value="KINESINHEAVY"/>
</dbReference>
<protein>
    <recommendedName>
        <fullName evidence="6">Kinesin-like protein</fullName>
    </recommendedName>
</protein>
<dbReference type="InterPro" id="IPR027640">
    <property type="entry name" value="Kinesin-like_fam"/>
</dbReference>
<feature type="binding site" evidence="5">
    <location>
        <begin position="103"/>
        <end position="110"/>
    </location>
    <ligand>
        <name>ATP</name>
        <dbReference type="ChEBI" id="CHEBI:30616"/>
    </ligand>
</feature>
<dbReference type="EMBL" id="JBICBT010000897">
    <property type="protein sequence ID" value="KAL3094451.1"/>
    <property type="molecule type" value="Genomic_DNA"/>
</dbReference>
<dbReference type="SUPFAM" id="SSF52540">
    <property type="entry name" value="P-loop containing nucleoside triphosphate hydrolases"/>
    <property type="match status" value="1"/>
</dbReference>
<dbReference type="PROSITE" id="PS00411">
    <property type="entry name" value="KINESIN_MOTOR_1"/>
    <property type="match status" value="1"/>
</dbReference>
<evidence type="ECO:0000256" key="4">
    <source>
        <dbReference type="ARBA" id="ARBA00023212"/>
    </source>
</evidence>
<keyword evidence="5 6" id="KW-0505">Motor protein</keyword>
<dbReference type="InterPro" id="IPR027417">
    <property type="entry name" value="P-loop_NTPase"/>
</dbReference>
<dbReference type="FunFam" id="3.40.850.10:FF:000082">
    <property type="entry name" value="OSM3-like kinesin"/>
    <property type="match status" value="1"/>
</dbReference>
<dbReference type="InterPro" id="IPR019821">
    <property type="entry name" value="Kinesin_motor_CS"/>
</dbReference>
<dbReference type="Pfam" id="PF00225">
    <property type="entry name" value="Kinesin"/>
    <property type="match status" value="1"/>
</dbReference>
<evidence type="ECO:0000313" key="9">
    <source>
        <dbReference type="EMBL" id="KAL3094451.1"/>
    </source>
</evidence>
<keyword evidence="3 5" id="KW-0067">ATP-binding</keyword>
<feature type="compositionally biased region" description="Acidic residues" evidence="7">
    <location>
        <begin position="426"/>
        <end position="435"/>
    </location>
</feature>
<keyword evidence="4" id="KW-0206">Cytoskeleton</keyword>
<proteinExistence type="inferred from homology"/>
<name>A0ABD2JUZ2_9BILA</name>
<dbReference type="InterPro" id="IPR036961">
    <property type="entry name" value="Kinesin_motor_dom_sf"/>
</dbReference>
<keyword evidence="4" id="KW-0963">Cytoplasm</keyword>
<evidence type="ECO:0000256" key="6">
    <source>
        <dbReference type="RuleBase" id="RU000394"/>
    </source>
</evidence>
<keyword evidence="2 5" id="KW-0547">Nucleotide-binding</keyword>
<dbReference type="GO" id="GO:0005524">
    <property type="term" value="F:ATP binding"/>
    <property type="evidence" value="ECO:0007669"/>
    <property type="project" value="UniProtKB-UniRule"/>
</dbReference>
<feature type="compositionally biased region" description="Acidic residues" evidence="7">
    <location>
        <begin position="403"/>
        <end position="417"/>
    </location>
</feature>
<evidence type="ECO:0000259" key="8">
    <source>
        <dbReference type="PROSITE" id="PS50067"/>
    </source>
</evidence>
<comment type="caution">
    <text evidence="9">The sequence shown here is derived from an EMBL/GenBank/DDBJ whole genome shotgun (WGS) entry which is preliminary data.</text>
</comment>
<dbReference type="Proteomes" id="UP001620626">
    <property type="component" value="Unassembled WGS sequence"/>
</dbReference>
<evidence type="ECO:0000256" key="5">
    <source>
        <dbReference type="PROSITE-ProRule" id="PRU00283"/>
    </source>
</evidence>
<keyword evidence="6" id="KW-0493">Microtubule</keyword>
<feature type="region of interest" description="Disordered" evidence="7">
    <location>
        <begin position="401"/>
        <end position="449"/>
    </location>
</feature>
<evidence type="ECO:0000256" key="3">
    <source>
        <dbReference type="ARBA" id="ARBA00022840"/>
    </source>
</evidence>
<sequence length="449" mass="50197">MGIEPKVSARQEEEEDHVKVAVRCRPLSQQEHQQGHRAIVQTDEHGKCVAVAHPDNQNQPQKCYLFDELFGPNATQATVYNSLCRPIVENVLRGYNGTIFAYGQTGTGKTYTMSGAGGEGQADGVTQNAFAHIFDHIAKCHQDKRFLVRISYMEIYNEEVRDLLAKQSAAGAQRLDIKERADIGVYVRDLLNVTVASAEQCLRIMQLGNANSQKIQNYYVFAHLFGQMFQGTRAGTNMNEQSSRSHAIFTMTVECAETVKADDGRQLLTQGKLHLVDLAGSERQSKTNATGDRLKEASKINLSLSTLGNVISALADAKSPHIPYRNSKLTRILQDSLGGNSKTAMIANIGPSSYNYEETISTLRYACRAKQIRNIARINEDPKDALLRRFQEEIEQLRKQLEENAEAISDTEAENETDDKKKNKTDEEEEAEGPTDGEQRKKQQQKQLE</sequence>
<evidence type="ECO:0000256" key="7">
    <source>
        <dbReference type="SAM" id="MobiDB-lite"/>
    </source>
</evidence>
<comment type="subcellular location">
    <subcellularLocation>
        <location evidence="1">Cytoplasm</location>
        <location evidence="1">Cytoskeleton</location>
    </subcellularLocation>
</comment>
<dbReference type="AlphaFoldDB" id="A0ABD2JUZ2"/>
<keyword evidence="10" id="KW-1185">Reference proteome</keyword>
<dbReference type="GO" id="GO:0005874">
    <property type="term" value="C:microtubule"/>
    <property type="evidence" value="ECO:0007669"/>
    <property type="project" value="UniProtKB-KW"/>
</dbReference>
<evidence type="ECO:0000256" key="2">
    <source>
        <dbReference type="ARBA" id="ARBA00022741"/>
    </source>
</evidence>
<evidence type="ECO:0000256" key="1">
    <source>
        <dbReference type="ARBA" id="ARBA00004245"/>
    </source>
</evidence>
<dbReference type="InterPro" id="IPR001752">
    <property type="entry name" value="Kinesin_motor_dom"/>
</dbReference>
<accession>A0ABD2JUZ2</accession>
<feature type="domain" description="Kinesin motor" evidence="8">
    <location>
        <begin position="17"/>
        <end position="372"/>
    </location>
</feature>
<dbReference type="GO" id="GO:0003774">
    <property type="term" value="F:cytoskeletal motor activity"/>
    <property type="evidence" value="ECO:0007669"/>
    <property type="project" value="UniProtKB-UniRule"/>
</dbReference>